<organism evidence="9 10">
    <name type="scientific">Veillonella montpellierensis DNF00314</name>
    <dbReference type="NCBI Taxonomy" id="1401067"/>
    <lineage>
        <taxon>Bacteria</taxon>
        <taxon>Bacillati</taxon>
        <taxon>Bacillota</taxon>
        <taxon>Negativicutes</taxon>
        <taxon>Veillonellales</taxon>
        <taxon>Veillonellaceae</taxon>
        <taxon>Veillonella</taxon>
    </lineage>
</organism>
<dbReference type="GO" id="GO:0009986">
    <property type="term" value="C:cell surface"/>
    <property type="evidence" value="ECO:0007669"/>
    <property type="project" value="UniProtKB-SubCell"/>
</dbReference>
<keyword evidence="5" id="KW-0732">Signal</keyword>
<evidence type="ECO:0000256" key="4">
    <source>
        <dbReference type="ARBA" id="ARBA00022692"/>
    </source>
</evidence>
<dbReference type="InterPro" id="IPR045584">
    <property type="entry name" value="Pilin-like"/>
</dbReference>
<name>A0A096BZ38_9FIRM</name>
<protein>
    <recommendedName>
        <fullName evidence="8">Trimeric autotransporter adhesin YadA-like C-terminal membrane anchor domain-containing protein</fullName>
    </recommendedName>
</protein>
<dbReference type="Gene3D" id="3.30.1300.30">
    <property type="entry name" value="GSPII I/J protein-like"/>
    <property type="match status" value="1"/>
</dbReference>
<comment type="caution">
    <text evidence="9">The sequence shown here is derived from an EMBL/GenBank/DDBJ whole genome shotgun (WGS) entry which is preliminary data.</text>
</comment>
<evidence type="ECO:0000256" key="6">
    <source>
        <dbReference type="ARBA" id="ARBA00023136"/>
    </source>
</evidence>
<evidence type="ECO:0000313" key="9">
    <source>
        <dbReference type="EMBL" id="KGF48022.1"/>
    </source>
</evidence>
<evidence type="ECO:0000313" key="10">
    <source>
        <dbReference type="Proteomes" id="UP000029628"/>
    </source>
</evidence>
<keyword evidence="10" id="KW-1185">Reference proteome</keyword>
<evidence type="ECO:0000256" key="1">
    <source>
        <dbReference type="ARBA" id="ARBA00004241"/>
    </source>
</evidence>
<evidence type="ECO:0000256" key="3">
    <source>
        <dbReference type="ARBA" id="ARBA00022452"/>
    </source>
</evidence>
<keyword evidence="3" id="KW-1134">Transmembrane beta strand</keyword>
<keyword evidence="6" id="KW-0472">Membrane</keyword>
<dbReference type="GO" id="GO:0009279">
    <property type="term" value="C:cell outer membrane"/>
    <property type="evidence" value="ECO:0007669"/>
    <property type="project" value="UniProtKB-SubCell"/>
</dbReference>
<accession>A0A096BZ38</accession>
<comment type="subcellular location">
    <subcellularLocation>
        <location evidence="2">Cell outer membrane</location>
    </subcellularLocation>
    <subcellularLocation>
        <location evidence="1">Cell surface</location>
    </subcellularLocation>
</comment>
<dbReference type="SUPFAM" id="SSF54523">
    <property type="entry name" value="Pili subunits"/>
    <property type="match status" value="1"/>
</dbReference>
<evidence type="ECO:0000259" key="8">
    <source>
        <dbReference type="Pfam" id="PF03895"/>
    </source>
</evidence>
<gene>
    <name evidence="9" type="ORF">HMPREF0872_02715</name>
</gene>
<keyword evidence="4" id="KW-0812">Transmembrane</keyword>
<dbReference type="EMBL" id="JRNT01000006">
    <property type="protein sequence ID" value="KGF48022.1"/>
    <property type="molecule type" value="Genomic_DNA"/>
</dbReference>
<dbReference type="InterPro" id="IPR005594">
    <property type="entry name" value="YadA_C"/>
</dbReference>
<evidence type="ECO:0000256" key="2">
    <source>
        <dbReference type="ARBA" id="ARBA00004442"/>
    </source>
</evidence>
<dbReference type="Pfam" id="PF03895">
    <property type="entry name" value="YadA_anchor"/>
    <property type="match status" value="1"/>
</dbReference>
<dbReference type="eggNOG" id="COG5295">
    <property type="taxonomic scope" value="Bacteria"/>
</dbReference>
<proteinExistence type="predicted"/>
<reference evidence="9 10" key="1">
    <citation type="submission" date="2014-07" db="EMBL/GenBank/DDBJ databases">
        <authorList>
            <person name="McCorrison J."/>
            <person name="Sanka R."/>
            <person name="Torralba M."/>
            <person name="Gillis M."/>
            <person name="Haft D.H."/>
            <person name="Methe B."/>
            <person name="Sutton G."/>
            <person name="Nelson K.E."/>
        </authorList>
    </citation>
    <scope>NUCLEOTIDE SEQUENCE [LARGE SCALE GENOMIC DNA]</scope>
    <source>
        <strain evidence="9 10">DNF00314</strain>
    </source>
</reference>
<dbReference type="Proteomes" id="UP000029628">
    <property type="component" value="Unassembled WGS sequence"/>
</dbReference>
<evidence type="ECO:0000256" key="5">
    <source>
        <dbReference type="ARBA" id="ARBA00022729"/>
    </source>
</evidence>
<sequence>MQNSLANMGQRMNRAGASNAALAALHPLDFDAQDKWNFAAGFGNYMGANALALGAFYRPNETTQFSIGGSFGNGENMINAGVSLKVGKGSLPISSKVEMARQLTAQAQEIERLQQKDKERDMEMVAMKEREAQLWKELQNLKHNH</sequence>
<keyword evidence="7" id="KW-0998">Cell outer membrane</keyword>
<feature type="domain" description="Trimeric autotransporter adhesin YadA-like C-terminal membrane anchor" evidence="8">
    <location>
        <begin position="31"/>
        <end position="84"/>
    </location>
</feature>
<evidence type="ECO:0000256" key="7">
    <source>
        <dbReference type="ARBA" id="ARBA00023237"/>
    </source>
</evidence>
<dbReference type="AlphaFoldDB" id="A0A096BZ38"/>